<dbReference type="AlphaFoldDB" id="A0A1Y5RS68"/>
<dbReference type="EMBL" id="FWFS01000001">
    <property type="protein sequence ID" value="SLN21304.1"/>
    <property type="molecule type" value="Genomic_DNA"/>
</dbReference>
<dbReference type="Pfam" id="PF00370">
    <property type="entry name" value="FGGY_N"/>
    <property type="match status" value="1"/>
</dbReference>
<dbReference type="InterPro" id="IPR043129">
    <property type="entry name" value="ATPase_NBD"/>
</dbReference>
<dbReference type="GO" id="GO:0005737">
    <property type="term" value="C:cytoplasm"/>
    <property type="evidence" value="ECO:0007669"/>
    <property type="project" value="TreeGrafter"/>
</dbReference>
<dbReference type="Pfam" id="PF02782">
    <property type="entry name" value="FGGY_C"/>
    <property type="match status" value="1"/>
</dbReference>
<name>A0A1Y5RS68_9RHOB</name>
<dbReference type="GO" id="GO:0019321">
    <property type="term" value="P:pentose metabolic process"/>
    <property type="evidence" value="ECO:0007669"/>
    <property type="project" value="TreeGrafter"/>
</dbReference>
<evidence type="ECO:0000313" key="6">
    <source>
        <dbReference type="Proteomes" id="UP000193862"/>
    </source>
</evidence>
<accession>A0A1Y5RS68</accession>
<evidence type="ECO:0000259" key="4">
    <source>
        <dbReference type="Pfam" id="PF02782"/>
    </source>
</evidence>
<gene>
    <name evidence="5" type="primary">araB_1</name>
    <name evidence="5" type="ORF">AQS8620_00603</name>
</gene>
<dbReference type="OrthoDB" id="9805576at2"/>
<evidence type="ECO:0000259" key="3">
    <source>
        <dbReference type="Pfam" id="PF00370"/>
    </source>
</evidence>
<evidence type="ECO:0000256" key="2">
    <source>
        <dbReference type="ARBA" id="ARBA00022777"/>
    </source>
</evidence>
<sequence length="518" mass="54647">MRFLAAVDVGTTSARAGIFDVSGALLARAVSPIRLWMQDGQQAEHASQDIWRAVCTAMQAALNDSGVAPETVLGLAFDATCSLVLRDQNDAPLALGPDGRDTIAWFDHRAATEARTLTQANHPLVRSSGGAISPELQIPKLAWLRNARPDLWAQLGGAYDLADFLAYRATGRPARSASVLAAKWGWDAQTGWQDGWFRDAGLADMRHRAGLKSDVVALGAPIARLSAQAATDLGLTAHCMVAAGAVDAFAGALATLGPHKTRGLALIGGTSTCVMGLSRTPLASQGLWGPFYGTVLPDHYACEGGQSSSGALLDHVIRLYGNCEPSPDLHTALAREINDCLAQYGQDWGNEINVLPDFNGRRSPNPDPMARGLITGLSLESGRGSLRKIYWRTAVALALGLREIVSGMGKTGFDVSRLHLAGGHARSPLLVQTYADALATPLDVAAAQDTMLLGSAMLAATGAGLFDDLAAASVGMQQPHFSVAPEPAGVAARSRDFAVFCTLRQFQATLTRPEPERI</sequence>
<dbReference type="PANTHER" id="PTHR43435">
    <property type="entry name" value="RIBULOKINASE"/>
    <property type="match status" value="1"/>
</dbReference>
<feature type="domain" description="Carbohydrate kinase FGGY N-terminal" evidence="3">
    <location>
        <begin position="6"/>
        <end position="253"/>
    </location>
</feature>
<dbReference type="GO" id="GO:0019150">
    <property type="term" value="F:D-ribulokinase activity"/>
    <property type="evidence" value="ECO:0007669"/>
    <property type="project" value="TreeGrafter"/>
</dbReference>
<dbReference type="InterPro" id="IPR018485">
    <property type="entry name" value="FGGY_C"/>
</dbReference>
<evidence type="ECO:0000256" key="1">
    <source>
        <dbReference type="ARBA" id="ARBA00022679"/>
    </source>
</evidence>
<feature type="domain" description="Carbohydrate kinase FGGY C-terminal" evidence="4">
    <location>
        <begin position="265"/>
        <end position="461"/>
    </location>
</feature>
<keyword evidence="2 5" id="KW-0418">Kinase</keyword>
<dbReference type="EC" id="2.7.1.16" evidence="5"/>
<reference evidence="5 6" key="1">
    <citation type="submission" date="2017-03" db="EMBL/GenBank/DDBJ databases">
        <authorList>
            <person name="Afonso C.L."/>
            <person name="Miller P.J."/>
            <person name="Scott M.A."/>
            <person name="Spackman E."/>
            <person name="Goraichik I."/>
            <person name="Dimitrov K.M."/>
            <person name="Suarez D.L."/>
            <person name="Swayne D.E."/>
        </authorList>
    </citation>
    <scope>NUCLEOTIDE SEQUENCE [LARGE SCALE GENOMIC DNA]</scope>
    <source>
        <strain evidence="5 6">CECT 8620</strain>
    </source>
</reference>
<dbReference type="InterPro" id="IPR000577">
    <property type="entry name" value="Carb_kinase_FGGY"/>
</dbReference>
<dbReference type="Gene3D" id="3.30.420.40">
    <property type="match status" value="1"/>
</dbReference>
<keyword evidence="6" id="KW-1185">Reference proteome</keyword>
<protein>
    <submittedName>
        <fullName evidence="5">Ribulokinase</fullName>
        <ecNumber evidence="5">2.7.1.16</ecNumber>
    </submittedName>
</protein>
<dbReference type="RefSeq" id="WP_085835308.1">
    <property type="nucleotide sequence ID" value="NZ_FWFS01000001.1"/>
</dbReference>
<dbReference type="SUPFAM" id="SSF53067">
    <property type="entry name" value="Actin-like ATPase domain"/>
    <property type="match status" value="2"/>
</dbReference>
<keyword evidence="1 5" id="KW-0808">Transferase</keyword>
<organism evidence="5 6">
    <name type="scientific">Aquimixticola soesokkakensis</name>
    <dbReference type="NCBI Taxonomy" id="1519096"/>
    <lineage>
        <taxon>Bacteria</taxon>
        <taxon>Pseudomonadati</taxon>
        <taxon>Pseudomonadota</taxon>
        <taxon>Alphaproteobacteria</taxon>
        <taxon>Rhodobacterales</taxon>
        <taxon>Paracoccaceae</taxon>
        <taxon>Aquimixticola</taxon>
    </lineage>
</organism>
<dbReference type="InterPro" id="IPR018484">
    <property type="entry name" value="FGGY_N"/>
</dbReference>
<dbReference type="GO" id="GO:0008741">
    <property type="term" value="F:ribulokinase activity"/>
    <property type="evidence" value="ECO:0007669"/>
    <property type="project" value="UniProtKB-EC"/>
</dbReference>
<evidence type="ECO:0000313" key="5">
    <source>
        <dbReference type="EMBL" id="SLN21304.1"/>
    </source>
</evidence>
<dbReference type="Gene3D" id="1.20.58.2240">
    <property type="match status" value="1"/>
</dbReference>
<dbReference type="PANTHER" id="PTHR43435:SF4">
    <property type="entry name" value="FGGY CARBOHYDRATE KINASE DOMAIN-CONTAINING PROTEIN"/>
    <property type="match status" value="1"/>
</dbReference>
<proteinExistence type="predicted"/>
<dbReference type="PIRSF" id="PIRSF000538">
    <property type="entry name" value="GlpK"/>
    <property type="match status" value="1"/>
</dbReference>
<dbReference type="Proteomes" id="UP000193862">
    <property type="component" value="Unassembled WGS sequence"/>
</dbReference>